<dbReference type="PANTHER" id="PTHR24282">
    <property type="entry name" value="CYTOCHROME P450 FAMILY MEMBER"/>
    <property type="match status" value="1"/>
</dbReference>
<dbReference type="SUPFAM" id="SSF48264">
    <property type="entry name" value="Cytochrome P450"/>
    <property type="match status" value="1"/>
</dbReference>
<evidence type="ECO:0000256" key="8">
    <source>
        <dbReference type="ARBA" id="ARBA00023004"/>
    </source>
</evidence>
<keyword evidence="10 11" id="KW-0472">Membrane</keyword>
<dbReference type="PANTHER" id="PTHR24282:SF228">
    <property type="entry name" value="CYTOKININ HYDROXYLASE"/>
    <property type="match status" value="1"/>
</dbReference>
<evidence type="ECO:0000256" key="3">
    <source>
        <dbReference type="ARBA" id="ARBA00022617"/>
    </source>
</evidence>
<dbReference type="InterPro" id="IPR001128">
    <property type="entry name" value="Cyt_P450"/>
</dbReference>
<dbReference type="GO" id="GO:0020037">
    <property type="term" value="F:heme binding"/>
    <property type="evidence" value="ECO:0007669"/>
    <property type="project" value="InterPro"/>
</dbReference>
<keyword evidence="4 11" id="KW-0812">Transmembrane</keyword>
<evidence type="ECO:0000256" key="5">
    <source>
        <dbReference type="ARBA" id="ARBA00022723"/>
    </source>
</evidence>
<evidence type="ECO:0000256" key="9">
    <source>
        <dbReference type="ARBA" id="ARBA00023033"/>
    </source>
</evidence>
<keyword evidence="6 11" id="KW-1133">Transmembrane helix</keyword>
<evidence type="ECO:0000256" key="10">
    <source>
        <dbReference type="ARBA" id="ARBA00023136"/>
    </source>
</evidence>
<dbReference type="GO" id="GO:0005506">
    <property type="term" value="F:iron ion binding"/>
    <property type="evidence" value="ECO:0007669"/>
    <property type="project" value="InterPro"/>
</dbReference>
<dbReference type="AlphaFoldDB" id="A0A8T0S8C3"/>
<dbReference type="GO" id="GO:0004497">
    <property type="term" value="F:monooxygenase activity"/>
    <property type="evidence" value="ECO:0007669"/>
    <property type="project" value="UniProtKB-KW"/>
</dbReference>
<evidence type="ECO:0000256" key="6">
    <source>
        <dbReference type="ARBA" id="ARBA00022989"/>
    </source>
</evidence>
<dbReference type="InterPro" id="IPR050665">
    <property type="entry name" value="Cytochrome_P450_Monooxygen"/>
</dbReference>
<comment type="similarity">
    <text evidence="2">Belongs to the cytochrome P450 family.</text>
</comment>
<dbReference type="OrthoDB" id="1470350at2759"/>
<evidence type="ECO:0000313" key="13">
    <source>
        <dbReference type="Proteomes" id="UP000823388"/>
    </source>
</evidence>
<name>A0A8T0S8C3_PANVG</name>
<accession>A0A8T0S8C3</accession>
<evidence type="ECO:0000256" key="1">
    <source>
        <dbReference type="ARBA" id="ARBA00004370"/>
    </source>
</evidence>
<reference evidence="12" key="1">
    <citation type="submission" date="2020-05" db="EMBL/GenBank/DDBJ databases">
        <title>WGS assembly of Panicum virgatum.</title>
        <authorList>
            <person name="Lovell J.T."/>
            <person name="Jenkins J."/>
            <person name="Shu S."/>
            <person name="Juenger T.E."/>
            <person name="Schmutz J."/>
        </authorList>
    </citation>
    <scope>NUCLEOTIDE SEQUENCE</scope>
    <source>
        <strain evidence="12">AP13</strain>
    </source>
</reference>
<dbReference type="Proteomes" id="UP000823388">
    <property type="component" value="Chromosome 5K"/>
</dbReference>
<keyword evidence="5" id="KW-0479">Metal-binding</keyword>
<dbReference type="Gene3D" id="1.10.630.10">
    <property type="entry name" value="Cytochrome P450"/>
    <property type="match status" value="1"/>
</dbReference>
<keyword evidence="13" id="KW-1185">Reference proteome</keyword>
<keyword evidence="9" id="KW-0503">Monooxygenase</keyword>
<feature type="transmembrane region" description="Helical" evidence="11">
    <location>
        <begin position="6"/>
        <end position="27"/>
    </location>
</feature>
<evidence type="ECO:0000313" key="12">
    <source>
        <dbReference type="EMBL" id="KAG2594851.1"/>
    </source>
</evidence>
<dbReference type="GO" id="GO:0016020">
    <property type="term" value="C:membrane"/>
    <property type="evidence" value="ECO:0007669"/>
    <property type="project" value="UniProtKB-SubCell"/>
</dbReference>
<comment type="caution">
    <text evidence="12">The sequence shown here is derived from an EMBL/GenBank/DDBJ whole genome shotgun (WGS) entry which is preliminary data.</text>
</comment>
<dbReference type="EMBL" id="CM029045">
    <property type="protein sequence ID" value="KAG2594851.1"/>
    <property type="molecule type" value="Genomic_DNA"/>
</dbReference>
<keyword evidence="7" id="KW-0560">Oxidoreductase</keyword>
<protein>
    <recommendedName>
        <fullName evidence="14">Cytochrome P450</fullName>
    </recommendedName>
</protein>
<dbReference type="Pfam" id="PF00067">
    <property type="entry name" value="p450"/>
    <property type="match status" value="1"/>
</dbReference>
<keyword evidence="8" id="KW-0408">Iron</keyword>
<organism evidence="12 13">
    <name type="scientific">Panicum virgatum</name>
    <name type="common">Blackwell switchgrass</name>
    <dbReference type="NCBI Taxonomy" id="38727"/>
    <lineage>
        <taxon>Eukaryota</taxon>
        <taxon>Viridiplantae</taxon>
        <taxon>Streptophyta</taxon>
        <taxon>Embryophyta</taxon>
        <taxon>Tracheophyta</taxon>
        <taxon>Spermatophyta</taxon>
        <taxon>Magnoliopsida</taxon>
        <taxon>Liliopsida</taxon>
        <taxon>Poales</taxon>
        <taxon>Poaceae</taxon>
        <taxon>PACMAD clade</taxon>
        <taxon>Panicoideae</taxon>
        <taxon>Panicodae</taxon>
        <taxon>Paniceae</taxon>
        <taxon>Panicinae</taxon>
        <taxon>Panicum</taxon>
        <taxon>Panicum sect. Hiantes</taxon>
    </lineage>
</organism>
<evidence type="ECO:0000256" key="4">
    <source>
        <dbReference type="ARBA" id="ARBA00022692"/>
    </source>
</evidence>
<evidence type="ECO:0000256" key="11">
    <source>
        <dbReference type="SAM" id="Phobius"/>
    </source>
</evidence>
<sequence length="96" mass="10548">MVFEDIRLAVGLHLSAGLLVGIPMLAIHHYEFKPECFAAGRHPALLPFASGPCNCVGQVHALVEAKMVLAMMLQHFRLSLPGSLPVPAVRQIRRWP</sequence>
<evidence type="ECO:0000256" key="2">
    <source>
        <dbReference type="ARBA" id="ARBA00010617"/>
    </source>
</evidence>
<dbReference type="InterPro" id="IPR036396">
    <property type="entry name" value="Cyt_P450_sf"/>
</dbReference>
<proteinExistence type="inferred from homology"/>
<evidence type="ECO:0000256" key="7">
    <source>
        <dbReference type="ARBA" id="ARBA00023002"/>
    </source>
</evidence>
<keyword evidence="3" id="KW-0349">Heme</keyword>
<comment type="subcellular location">
    <subcellularLocation>
        <location evidence="1">Membrane</location>
    </subcellularLocation>
</comment>
<gene>
    <name evidence="12" type="ORF">PVAP13_5KG029200</name>
</gene>
<evidence type="ECO:0008006" key="14">
    <source>
        <dbReference type="Google" id="ProtNLM"/>
    </source>
</evidence>
<dbReference type="GO" id="GO:0016705">
    <property type="term" value="F:oxidoreductase activity, acting on paired donors, with incorporation or reduction of molecular oxygen"/>
    <property type="evidence" value="ECO:0007669"/>
    <property type="project" value="InterPro"/>
</dbReference>
<dbReference type="GO" id="GO:0006629">
    <property type="term" value="P:lipid metabolic process"/>
    <property type="evidence" value="ECO:0007669"/>
    <property type="project" value="UniProtKB-ARBA"/>
</dbReference>